<proteinExistence type="predicted"/>
<evidence type="ECO:0000256" key="1">
    <source>
        <dbReference type="SAM" id="MobiDB-lite"/>
    </source>
</evidence>
<feature type="non-terminal residue" evidence="2">
    <location>
        <position position="28"/>
    </location>
</feature>
<evidence type="ECO:0000313" key="2">
    <source>
        <dbReference type="EMBL" id="GBO98857.1"/>
    </source>
</evidence>
<organism evidence="2 3">
    <name type="scientific">Eumeta variegata</name>
    <name type="common">Bagworm moth</name>
    <name type="synonym">Eumeta japonica</name>
    <dbReference type="NCBI Taxonomy" id="151549"/>
    <lineage>
        <taxon>Eukaryota</taxon>
        <taxon>Metazoa</taxon>
        <taxon>Ecdysozoa</taxon>
        <taxon>Arthropoda</taxon>
        <taxon>Hexapoda</taxon>
        <taxon>Insecta</taxon>
        <taxon>Pterygota</taxon>
        <taxon>Neoptera</taxon>
        <taxon>Endopterygota</taxon>
        <taxon>Lepidoptera</taxon>
        <taxon>Glossata</taxon>
        <taxon>Ditrysia</taxon>
        <taxon>Tineoidea</taxon>
        <taxon>Psychidae</taxon>
        <taxon>Oiketicinae</taxon>
        <taxon>Eumeta</taxon>
    </lineage>
</organism>
<dbReference type="AlphaFoldDB" id="A0A4C1SCD6"/>
<sequence>MAKGSPLKMRSPMPDQGSPRPLHFKSRT</sequence>
<dbReference type="Proteomes" id="UP000299102">
    <property type="component" value="Unassembled WGS sequence"/>
</dbReference>
<reference evidence="2 3" key="1">
    <citation type="journal article" date="2019" name="Commun. Biol.">
        <title>The bagworm genome reveals a unique fibroin gene that provides high tensile strength.</title>
        <authorList>
            <person name="Kono N."/>
            <person name="Nakamura H."/>
            <person name="Ohtoshi R."/>
            <person name="Tomita M."/>
            <person name="Numata K."/>
            <person name="Arakawa K."/>
        </authorList>
    </citation>
    <scope>NUCLEOTIDE SEQUENCE [LARGE SCALE GENOMIC DNA]</scope>
</reference>
<keyword evidence="3" id="KW-1185">Reference proteome</keyword>
<protein>
    <submittedName>
        <fullName evidence="2">Uncharacterized protein</fullName>
    </submittedName>
</protein>
<feature type="region of interest" description="Disordered" evidence="1">
    <location>
        <begin position="1"/>
        <end position="28"/>
    </location>
</feature>
<name>A0A4C1SCD6_EUMVA</name>
<accession>A0A4C1SCD6</accession>
<dbReference type="EMBL" id="BGZK01009662">
    <property type="protein sequence ID" value="GBO98857.1"/>
    <property type="molecule type" value="Genomic_DNA"/>
</dbReference>
<evidence type="ECO:0000313" key="3">
    <source>
        <dbReference type="Proteomes" id="UP000299102"/>
    </source>
</evidence>
<gene>
    <name evidence="2" type="ORF">EVAR_71624_1</name>
</gene>
<comment type="caution">
    <text evidence="2">The sequence shown here is derived from an EMBL/GenBank/DDBJ whole genome shotgun (WGS) entry which is preliminary data.</text>
</comment>